<dbReference type="GO" id="GO:0005524">
    <property type="term" value="F:ATP binding"/>
    <property type="evidence" value="ECO:0007669"/>
    <property type="project" value="UniProtKB-KW"/>
</dbReference>
<protein>
    <submittedName>
        <fullName evidence="8">ATP-dependent RNA helicase HrpA</fullName>
    </submittedName>
</protein>
<keyword evidence="3 8" id="KW-0347">Helicase</keyword>
<gene>
    <name evidence="8" type="primary">hrpA</name>
    <name evidence="8" type="ORF">DI525_06155</name>
</gene>
<feature type="region of interest" description="Disordered" evidence="5">
    <location>
        <begin position="645"/>
        <end position="678"/>
    </location>
</feature>
<evidence type="ECO:0000259" key="7">
    <source>
        <dbReference type="PROSITE" id="PS51194"/>
    </source>
</evidence>
<accession>A0A2W5SZT5</accession>
<dbReference type="Gene3D" id="3.40.50.300">
    <property type="entry name" value="P-loop containing nucleotide triphosphate hydrolases"/>
    <property type="match status" value="2"/>
</dbReference>
<dbReference type="PANTHER" id="PTHR18934">
    <property type="entry name" value="ATP-DEPENDENT RNA HELICASE"/>
    <property type="match status" value="1"/>
</dbReference>
<dbReference type="SMART" id="SM00490">
    <property type="entry name" value="HELICc"/>
    <property type="match status" value="1"/>
</dbReference>
<dbReference type="InterPro" id="IPR011709">
    <property type="entry name" value="DEAD-box_helicase_OB_fold"/>
</dbReference>
<dbReference type="GO" id="GO:0003723">
    <property type="term" value="F:RNA binding"/>
    <property type="evidence" value="ECO:0007669"/>
    <property type="project" value="TreeGrafter"/>
</dbReference>
<dbReference type="RefSeq" id="WP_303734878.1">
    <property type="nucleotide sequence ID" value="NZ_CAKZHK010000009.1"/>
</dbReference>
<evidence type="ECO:0000256" key="3">
    <source>
        <dbReference type="ARBA" id="ARBA00022806"/>
    </source>
</evidence>
<organism evidence="8 9">
    <name type="scientific">Corynebacterium kroppenstedtii</name>
    <dbReference type="NCBI Taxonomy" id="161879"/>
    <lineage>
        <taxon>Bacteria</taxon>
        <taxon>Bacillati</taxon>
        <taxon>Actinomycetota</taxon>
        <taxon>Actinomycetes</taxon>
        <taxon>Mycobacteriales</taxon>
        <taxon>Corynebacteriaceae</taxon>
        <taxon>Corynebacterium</taxon>
    </lineage>
</organism>
<dbReference type="InterPro" id="IPR001650">
    <property type="entry name" value="Helicase_C-like"/>
</dbReference>
<keyword evidence="4" id="KW-0067">ATP-binding</keyword>
<dbReference type="InterPro" id="IPR011545">
    <property type="entry name" value="DEAD/DEAH_box_helicase_dom"/>
</dbReference>
<evidence type="ECO:0000256" key="2">
    <source>
        <dbReference type="ARBA" id="ARBA00022801"/>
    </source>
</evidence>
<dbReference type="GO" id="GO:0003724">
    <property type="term" value="F:RNA helicase activity"/>
    <property type="evidence" value="ECO:0007669"/>
    <property type="project" value="InterPro"/>
</dbReference>
<dbReference type="InterPro" id="IPR024590">
    <property type="entry name" value="HrpA_C"/>
</dbReference>
<dbReference type="GO" id="GO:0016787">
    <property type="term" value="F:hydrolase activity"/>
    <property type="evidence" value="ECO:0007669"/>
    <property type="project" value="UniProtKB-KW"/>
</dbReference>
<dbReference type="InterPro" id="IPR010222">
    <property type="entry name" value="RNA_helicase_HrpA"/>
</dbReference>
<feature type="compositionally biased region" description="Low complexity" evidence="5">
    <location>
        <begin position="12"/>
        <end position="27"/>
    </location>
</feature>
<evidence type="ECO:0000256" key="1">
    <source>
        <dbReference type="ARBA" id="ARBA00022741"/>
    </source>
</evidence>
<dbReference type="SUPFAM" id="SSF52540">
    <property type="entry name" value="P-loop containing nucleoside triphosphate hydrolases"/>
    <property type="match status" value="1"/>
</dbReference>
<evidence type="ECO:0000259" key="6">
    <source>
        <dbReference type="PROSITE" id="PS51192"/>
    </source>
</evidence>
<proteinExistence type="predicted"/>
<dbReference type="InterPro" id="IPR027417">
    <property type="entry name" value="P-loop_NTPase"/>
</dbReference>
<feature type="compositionally biased region" description="Polar residues" evidence="5">
    <location>
        <begin position="1107"/>
        <end position="1119"/>
    </location>
</feature>
<dbReference type="SMART" id="SM00847">
    <property type="entry name" value="HA2"/>
    <property type="match status" value="1"/>
</dbReference>
<dbReference type="SMART" id="SM00487">
    <property type="entry name" value="DEXDc"/>
    <property type="match status" value="1"/>
</dbReference>
<comment type="caution">
    <text evidence="8">The sequence shown here is derived from an EMBL/GenBank/DDBJ whole genome shotgun (WGS) entry which is preliminary data.</text>
</comment>
<dbReference type="PANTHER" id="PTHR18934:SF99">
    <property type="entry name" value="ATP-DEPENDENT RNA HELICASE DHX37-RELATED"/>
    <property type="match status" value="1"/>
</dbReference>
<dbReference type="CDD" id="cd18791">
    <property type="entry name" value="SF2_C_RHA"/>
    <property type="match status" value="1"/>
</dbReference>
<evidence type="ECO:0000256" key="5">
    <source>
        <dbReference type="SAM" id="MobiDB-lite"/>
    </source>
</evidence>
<dbReference type="Pfam" id="PF07717">
    <property type="entry name" value="OB_NTP_bind"/>
    <property type="match status" value="1"/>
</dbReference>
<dbReference type="EMBL" id="QFRA01000013">
    <property type="protein sequence ID" value="PZR04755.1"/>
    <property type="molecule type" value="Genomic_DNA"/>
</dbReference>
<evidence type="ECO:0000313" key="8">
    <source>
        <dbReference type="EMBL" id="PZR04755.1"/>
    </source>
</evidence>
<evidence type="ECO:0000313" key="9">
    <source>
        <dbReference type="Proteomes" id="UP000249432"/>
    </source>
</evidence>
<evidence type="ECO:0000256" key="4">
    <source>
        <dbReference type="ARBA" id="ARBA00022840"/>
    </source>
</evidence>
<feature type="domain" description="Helicase C-terminal" evidence="7">
    <location>
        <begin position="298"/>
        <end position="469"/>
    </location>
</feature>
<sequence length="1409" mass="158532">MTNKSNRHAADARTTTTSTPDTTSNAPSHKELYAQLSEVSAADEHRLRRRLKKARSDRARHAIARDLAAARTQFAAKIATLPTITYPPDLPVSQRVDDIADTIRTHQVTIVAGETGSGKTTQIPKICLALGCGRKGMIGHTQPRRLAARTVAERIASEVGQDIGQSVGYAIRFDDHVGPSTAIKLMTDGILLSEMQRDRLLQAYDTIIIDEAHERSLNIDFILGYIKRLLPRRPDLKVIITSATIDPEKFARHFADEKGNPAPIIEVSGRTYPVEIRYRPPYIERERKDGSVERIEKDPQEAVCEACEELLAAGPGDILCFFPSERDIREAHDAIEAKKWPGVEVTPLFGRLSNAEQHRVFSPHRGRRIVLATNIAETSLTVPGIHYVVDTGTARISRYSTRTKVQRLPIEPISQASANQRSGRSGRIAKGIAIRLYSKEDFDSRPEFTDPEVLRTNLASVIITMASLKLGDVNEFPFIDPPEPRAIRDGVIALHELGALGEGERDGSPVLSSIGREISRIPVDPRLARMLVEAHHRDVVEATSVVIAALSIQDVRERPTDHEPQADQAHARFKDTDSDFVSYLRLWAYLTSIKKELSGNAFRKRCRAEYLHYMRVREWMDFVRQLRRVIEDLSWSWDQNRLTPVIPHNDDESSTPSTKKRSRPNKKTKSQNNNAHPDMLMLTVDHDGLHRSILSGLLSQIGLRSDVRKEYQGTRGTRFFIFPGSSLHKKQLQWLMAAEIVETSRMFARDAAAIQPRWIEEQASDLLRHQYSEPHWSRKRSATMAYQRSTLWGLPVVTDRPISYHRINPREAREIFIRSALVEGDWVTRHKFFHHNRDKLATAGELEEKTRRRDLLIDNETLYDFYDSRIPASVTTGRHFDAWWKKESKKDPHLLDFDPDKLLLPEAHTISEDDFPDRWRAHSTDLELTYKFEPGEDDDGVSVRIPLPIIGSLSWDDRFDWNVPGLRRELVTALIRTLPKPLRTTVVPAPDFARRAIEMMHPYEQSLTDSLADALRAVGGSGMTSSDFDVAKLPLHLRMNFQAIDRHGKVIDQDRDLDALKKRQSSAATQAMSAAFKRSKVGSTLSRDHSDEDGSAQDLPRTRADSRSGTARRSGEDATTVSDLGKVYAEWTDEGIGTLPESIQTTIDGQPTTAYPALKVTSKGIEVVTSASQSIANSMMFTAVLTLLVQSIKINENQAVKGLPLQQRVAVEHYPHGGLSGLVNDCRVAAIKDALVDHGVIERSPDAFDAMKKEMSHAIPAATRRMVVAMAPGLVAYESMAEEIKKWDGPAIDDIKRQLNILLPPNAVTRYGTGHLKHLKRYMKAVEIRLENMERDPDRDADGQEEINNLERAFRSKLKGLPQQRANSPAARAIIFSLQELRVQVFAERLGTAQKVSPQRITKAIKKLH</sequence>
<dbReference type="InterPro" id="IPR007502">
    <property type="entry name" value="Helicase-assoc_dom"/>
</dbReference>
<reference evidence="8 9" key="1">
    <citation type="submission" date="2017-08" db="EMBL/GenBank/DDBJ databases">
        <title>Infants hospitalized years apart are colonized by the same room-sourced microbial strains.</title>
        <authorList>
            <person name="Brooks B."/>
            <person name="Olm M.R."/>
            <person name="Firek B.A."/>
            <person name="Baker R."/>
            <person name="Thomas B.C."/>
            <person name="Morowitz M.J."/>
            <person name="Banfield J.F."/>
        </authorList>
    </citation>
    <scope>NUCLEOTIDE SEQUENCE [LARGE SCALE GENOMIC DNA]</scope>
    <source>
        <strain evidence="8">S2_003_000_R1_3</strain>
    </source>
</reference>
<dbReference type="PROSITE" id="PS51192">
    <property type="entry name" value="HELICASE_ATP_BIND_1"/>
    <property type="match status" value="1"/>
</dbReference>
<dbReference type="FunFam" id="1.20.120.1080:FF:000005">
    <property type="entry name" value="ATP-dependent helicase HrpA"/>
    <property type="match status" value="1"/>
</dbReference>
<dbReference type="InterPro" id="IPR014001">
    <property type="entry name" value="Helicase_ATP-bd"/>
</dbReference>
<dbReference type="Pfam" id="PF11898">
    <property type="entry name" value="DUF3418"/>
    <property type="match status" value="1"/>
</dbReference>
<dbReference type="Proteomes" id="UP000249432">
    <property type="component" value="Unassembled WGS sequence"/>
</dbReference>
<feature type="region of interest" description="Disordered" evidence="5">
    <location>
        <begin position="1069"/>
        <end position="1119"/>
    </location>
</feature>
<dbReference type="Pfam" id="PF00271">
    <property type="entry name" value="Helicase_C"/>
    <property type="match status" value="1"/>
</dbReference>
<feature type="domain" description="Helicase ATP-binding" evidence="6">
    <location>
        <begin position="100"/>
        <end position="263"/>
    </location>
</feature>
<dbReference type="Pfam" id="PF00270">
    <property type="entry name" value="DEAD"/>
    <property type="match status" value="1"/>
</dbReference>
<dbReference type="NCBIfam" id="TIGR01967">
    <property type="entry name" value="DEAH_box_HrpA"/>
    <property type="match status" value="1"/>
</dbReference>
<keyword evidence="2" id="KW-0378">Hydrolase</keyword>
<dbReference type="PROSITE" id="PS51194">
    <property type="entry name" value="HELICASE_CTER"/>
    <property type="match status" value="1"/>
</dbReference>
<keyword evidence="1" id="KW-0547">Nucleotide-binding</keyword>
<feature type="compositionally biased region" description="Basic residues" evidence="5">
    <location>
        <begin position="658"/>
        <end position="669"/>
    </location>
</feature>
<dbReference type="Gene3D" id="1.20.120.1080">
    <property type="match status" value="1"/>
</dbReference>
<dbReference type="Pfam" id="PF21010">
    <property type="entry name" value="HA2_C"/>
    <property type="match status" value="1"/>
</dbReference>
<name>A0A2W5SZT5_9CORY</name>
<feature type="region of interest" description="Disordered" evidence="5">
    <location>
        <begin position="1"/>
        <end position="29"/>
    </location>
</feature>